<dbReference type="PANTHER" id="PTHR33594">
    <property type="entry name" value="SUPERFAMILY HYDROLASE, PUTATIVE (AFU_ORTHOLOGUE AFUA_1G03035)-RELATED"/>
    <property type="match status" value="1"/>
</dbReference>
<dbReference type="InterPro" id="IPR006674">
    <property type="entry name" value="HD_domain"/>
</dbReference>
<comment type="caution">
    <text evidence="2">The sequence shown here is derived from an EMBL/GenBank/DDBJ whole genome shotgun (WGS) entry which is preliminary data.</text>
</comment>
<evidence type="ECO:0000313" key="3">
    <source>
        <dbReference type="Proteomes" id="UP000252086"/>
    </source>
</evidence>
<dbReference type="Pfam" id="PF01966">
    <property type="entry name" value="HD"/>
    <property type="match status" value="1"/>
</dbReference>
<dbReference type="InterPro" id="IPR003607">
    <property type="entry name" value="HD/PDEase_dom"/>
</dbReference>
<dbReference type="EMBL" id="QNRF01000002">
    <property type="protein sequence ID" value="RBO85002.1"/>
    <property type="molecule type" value="Genomic_DNA"/>
</dbReference>
<dbReference type="SMART" id="SM00471">
    <property type="entry name" value="HDc"/>
    <property type="match status" value="1"/>
</dbReference>
<dbReference type="PROSITE" id="PS51831">
    <property type="entry name" value="HD"/>
    <property type="match status" value="1"/>
</dbReference>
<dbReference type="OrthoDB" id="9797344at2"/>
<dbReference type="Gene3D" id="1.10.3210.50">
    <property type="match status" value="1"/>
</dbReference>
<sequence>MVVEALVSFEQRFRFFLQAQETADVAHDLNHIFRVVKVAKQLAVEEGAELDVVVPAAWLHDCVSLPKNHPQRAFASRMAADKAVAFLRSIDYPECFLEAIHHCICAHSFSAQITPKTIEAEIVQDADRLDALGAIGVARCMQVSGALNRALYHTDDPFCESRPLDDKHYSIDHFFVKLFNISDSLKTAAARREGKRRESFMRQFLTQLEEEI</sequence>
<dbReference type="PANTHER" id="PTHR33594:SF1">
    <property type="entry name" value="HD_PDEASE DOMAIN-CONTAINING PROTEIN"/>
    <property type="match status" value="1"/>
</dbReference>
<dbReference type="RefSeq" id="WP_113873618.1">
    <property type="nucleotide sequence ID" value="NZ_QNRF01000002.1"/>
</dbReference>
<dbReference type="AlphaFoldDB" id="A0A366D4P3"/>
<protein>
    <recommendedName>
        <fullName evidence="1">HD domain-containing protein</fullName>
    </recommendedName>
</protein>
<gene>
    <name evidence="2" type="ORF">DFP76_102404</name>
</gene>
<evidence type="ECO:0000259" key="1">
    <source>
        <dbReference type="PROSITE" id="PS51831"/>
    </source>
</evidence>
<keyword evidence="3" id="KW-1185">Reference proteome</keyword>
<dbReference type="SUPFAM" id="SSF109604">
    <property type="entry name" value="HD-domain/PDEase-like"/>
    <property type="match status" value="1"/>
</dbReference>
<accession>A0A366D4P3</accession>
<name>A0A366D4P3_9GAMM</name>
<dbReference type="CDD" id="cd00077">
    <property type="entry name" value="HDc"/>
    <property type="match status" value="1"/>
</dbReference>
<organism evidence="2 3">
    <name type="scientific">Marinomonas aquiplantarum</name>
    <dbReference type="NCBI Taxonomy" id="491951"/>
    <lineage>
        <taxon>Bacteria</taxon>
        <taxon>Pseudomonadati</taxon>
        <taxon>Pseudomonadota</taxon>
        <taxon>Gammaproteobacteria</taxon>
        <taxon>Oceanospirillales</taxon>
        <taxon>Oceanospirillaceae</taxon>
        <taxon>Marinomonas</taxon>
    </lineage>
</organism>
<reference evidence="2 3" key="1">
    <citation type="submission" date="2018-06" db="EMBL/GenBank/DDBJ databases">
        <title>Genomic Encyclopedia of Type Strains, Phase III (KMG-III): the genomes of soil and plant-associated and newly described type strains.</title>
        <authorList>
            <person name="Whitman W."/>
        </authorList>
    </citation>
    <scope>NUCLEOTIDE SEQUENCE [LARGE SCALE GENOMIC DNA]</scope>
    <source>
        <strain evidence="2 3">CECT 7732</strain>
    </source>
</reference>
<evidence type="ECO:0000313" key="2">
    <source>
        <dbReference type="EMBL" id="RBO85002.1"/>
    </source>
</evidence>
<feature type="domain" description="HD" evidence="1">
    <location>
        <begin position="28"/>
        <end position="132"/>
    </location>
</feature>
<dbReference type="Proteomes" id="UP000252086">
    <property type="component" value="Unassembled WGS sequence"/>
</dbReference>
<proteinExistence type="predicted"/>